<dbReference type="Proteomes" id="UP000006039">
    <property type="component" value="Unassembled WGS sequence"/>
</dbReference>
<dbReference type="AlphaFoldDB" id="J3NRU4"/>
<dbReference type="OrthoDB" id="6474464at2759"/>
<reference evidence="2" key="4">
    <citation type="journal article" date="2015" name="G3 (Bethesda)">
        <title>Genome sequences of three phytopathogenic species of the Magnaporthaceae family of fungi.</title>
        <authorList>
            <person name="Okagaki L.H."/>
            <person name="Nunes C.C."/>
            <person name="Sailsbery J."/>
            <person name="Clay B."/>
            <person name="Brown D."/>
            <person name="John T."/>
            <person name="Oh Y."/>
            <person name="Young N."/>
            <person name="Fitzgerald M."/>
            <person name="Haas B.J."/>
            <person name="Zeng Q."/>
            <person name="Young S."/>
            <person name="Adiconis X."/>
            <person name="Fan L."/>
            <person name="Levin J.Z."/>
            <person name="Mitchell T.K."/>
            <person name="Okubara P.A."/>
            <person name="Farman M.L."/>
            <person name="Kohn L.M."/>
            <person name="Birren B."/>
            <person name="Ma L.-J."/>
            <person name="Dean R.A."/>
        </authorList>
    </citation>
    <scope>NUCLEOTIDE SEQUENCE</scope>
    <source>
        <strain evidence="2">R3-111a-1</strain>
    </source>
</reference>
<organism evidence="1">
    <name type="scientific">Gaeumannomyces tritici (strain R3-111a-1)</name>
    <name type="common">Wheat and barley take-all root rot fungus</name>
    <name type="synonym">Gaeumannomyces graminis var. tritici</name>
    <dbReference type="NCBI Taxonomy" id="644352"/>
    <lineage>
        <taxon>Eukaryota</taxon>
        <taxon>Fungi</taxon>
        <taxon>Dikarya</taxon>
        <taxon>Ascomycota</taxon>
        <taxon>Pezizomycotina</taxon>
        <taxon>Sordariomycetes</taxon>
        <taxon>Sordariomycetidae</taxon>
        <taxon>Magnaporthales</taxon>
        <taxon>Magnaporthaceae</taxon>
        <taxon>Gaeumannomyces</taxon>
    </lineage>
</organism>
<dbReference type="GO" id="GO:0003830">
    <property type="term" value="F:beta-1,4-mannosylglycoprotein 4-beta-N-acetylglucosaminyltransferase activity"/>
    <property type="evidence" value="ECO:0007669"/>
    <property type="project" value="InterPro"/>
</dbReference>
<keyword evidence="3" id="KW-1185">Reference proteome</keyword>
<dbReference type="eggNOG" id="ENOG502QPVW">
    <property type="taxonomic scope" value="Eukaryota"/>
</dbReference>
<dbReference type="Pfam" id="PF04724">
    <property type="entry name" value="Glyco_transf_17"/>
    <property type="match status" value="2"/>
</dbReference>
<proteinExistence type="predicted"/>
<evidence type="ECO:0000313" key="2">
    <source>
        <dbReference type="EnsemblFungi" id="EJT78900"/>
    </source>
</evidence>
<evidence type="ECO:0000313" key="1">
    <source>
        <dbReference type="EMBL" id="EJT78900.1"/>
    </source>
</evidence>
<dbReference type="HOGENOM" id="CLU_038606_1_0_1"/>
<reference evidence="1" key="3">
    <citation type="submission" date="2010-09" db="EMBL/GenBank/DDBJ databases">
        <title>Annotation of Gaeumannomyces graminis var. tritici R3-111a-1.</title>
        <authorList>
            <consortium name="The Broad Institute Genome Sequencing Platform"/>
            <person name="Ma L.-J."/>
            <person name="Dead R."/>
            <person name="Young S.K."/>
            <person name="Zeng Q."/>
            <person name="Gargeya S."/>
            <person name="Fitzgerald M."/>
            <person name="Haas B."/>
            <person name="Abouelleil A."/>
            <person name="Alvarado L."/>
            <person name="Arachchi H.M."/>
            <person name="Berlin A."/>
            <person name="Brown A."/>
            <person name="Chapman S.B."/>
            <person name="Chen Z."/>
            <person name="Dunbar C."/>
            <person name="Freedman E."/>
            <person name="Gearin G."/>
            <person name="Gellesch M."/>
            <person name="Goldberg J."/>
            <person name="Griggs A."/>
            <person name="Gujja S."/>
            <person name="Heiman D."/>
            <person name="Howarth C."/>
            <person name="Larson L."/>
            <person name="Lui A."/>
            <person name="MacDonald P.J.P."/>
            <person name="Mehta T."/>
            <person name="Montmayeur A."/>
            <person name="Murphy C."/>
            <person name="Neiman D."/>
            <person name="Pearson M."/>
            <person name="Priest M."/>
            <person name="Roberts A."/>
            <person name="Saif S."/>
            <person name="Shea T."/>
            <person name="Shenoy N."/>
            <person name="Sisk P."/>
            <person name="Stolte C."/>
            <person name="Sykes S."/>
            <person name="Yandava C."/>
            <person name="Wortman J."/>
            <person name="Nusbaum C."/>
            <person name="Birren B."/>
        </authorList>
    </citation>
    <scope>NUCLEOTIDE SEQUENCE</scope>
    <source>
        <strain evidence="1">R3-111a-1</strain>
    </source>
</reference>
<dbReference type="PANTHER" id="PTHR12224">
    <property type="entry name" value="BETA-1,4-MANNOSYL-GLYCOPROTEIN BETA-1,4-N-ACETYLGLUCOSAMINYL-TRANSFERASE"/>
    <property type="match status" value="1"/>
</dbReference>
<dbReference type="PANTHER" id="PTHR12224:SF0">
    <property type="entry name" value="BETA-1,4-MANNOSYL-GLYCOPROTEIN 4-BETA-N-ACETYLGLUCOSAMINYLTRANSFERASE"/>
    <property type="match status" value="1"/>
</dbReference>
<accession>J3NRU4</accession>
<dbReference type="RefSeq" id="XP_009220045.1">
    <property type="nucleotide sequence ID" value="XM_009221781.1"/>
</dbReference>
<gene>
    <name evidence="2" type="primary">20344451</name>
    <name evidence="1" type="ORF">GGTG_03993</name>
</gene>
<dbReference type="GeneID" id="20344451"/>
<sequence length="387" mass="44871">MRFLLPRRVARRARLLFVLAAFCTLLVFFWSGGGALRLSPHRISNAGLYRPSEDAASLCRRHGWRPFRPPKSFSWWPLAPAEEHPRPRKVYDLFMINNEMEWLEVRLNTTYELVDHFVVVEAPLTFTGLPKPLVIKENWDRLRPYHAKLFYHELQYPPDYNPPRPWDREDLQRDASLEQALPRLAAEVPGAAPRAGDALVVADVDEIIRPETLRLLRACEFPRRLTLRSRFYYYGFEFLHRGPEWPHPQATYYEGARSSSAGGGGTTIKPTNLRNSDGGFAPLSWLDMADLWNAGWHCSTCYRTVADVLRKMASFSHVPLNQEVFRDPNRIADRVRRGKDIWDREGEHYDFVPNNTDMPPFLLANPERFGYLLNRTGESAGFEDYLP</sequence>
<keyword evidence="1" id="KW-0808">Transferase</keyword>
<reference evidence="1" key="2">
    <citation type="submission" date="2010-07" db="EMBL/GenBank/DDBJ databases">
        <authorList>
            <consortium name="The Broad Institute Genome Sequencing Platform"/>
            <consortium name="Broad Institute Genome Sequencing Center for Infectious Disease"/>
            <person name="Ma L.-J."/>
            <person name="Dead R."/>
            <person name="Young S."/>
            <person name="Zeng Q."/>
            <person name="Koehrsen M."/>
            <person name="Alvarado L."/>
            <person name="Berlin A."/>
            <person name="Chapman S.B."/>
            <person name="Chen Z."/>
            <person name="Freedman E."/>
            <person name="Gellesch M."/>
            <person name="Goldberg J."/>
            <person name="Griggs A."/>
            <person name="Gujja S."/>
            <person name="Heilman E.R."/>
            <person name="Heiman D."/>
            <person name="Hepburn T."/>
            <person name="Howarth C."/>
            <person name="Jen D."/>
            <person name="Larson L."/>
            <person name="Mehta T."/>
            <person name="Neiman D."/>
            <person name="Pearson M."/>
            <person name="Roberts A."/>
            <person name="Saif S."/>
            <person name="Shea T."/>
            <person name="Shenoy N."/>
            <person name="Sisk P."/>
            <person name="Stolte C."/>
            <person name="Sykes S."/>
            <person name="Walk T."/>
            <person name="White J."/>
            <person name="Yandava C."/>
            <person name="Haas B."/>
            <person name="Nusbaum C."/>
            <person name="Birren B."/>
        </authorList>
    </citation>
    <scope>NUCLEOTIDE SEQUENCE</scope>
    <source>
        <strain evidence="1">R3-111a-1</strain>
    </source>
</reference>
<dbReference type="EMBL" id="GL385396">
    <property type="protein sequence ID" value="EJT78900.1"/>
    <property type="molecule type" value="Genomic_DNA"/>
</dbReference>
<evidence type="ECO:0000313" key="3">
    <source>
        <dbReference type="Proteomes" id="UP000006039"/>
    </source>
</evidence>
<protein>
    <submittedName>
        <fullName evidence="1">Glycosyl transferase family 17 protein</fullName>
    </submittedName>
</protein>
<dbReference type="VEuPathDB" id="FungiDB:GGTG_03993"/>
<dbReference type="GO" id="GO:0016020">
    <property type="term" value="C:membrane"/>
    <property type="evidence" value="ECO:0007669"/>
    <property type="project" value="InterPro"/>
</dbReference>
<reference evidence="2" key="5">
    <citation type="submission" date="2018-04" db="UniProtKB">
        <authorList>
            <consortium name="EnsemblFungi"/>
        </authorList>
    </citation>
    <scope>IDENTIFICATION</scope>
    <source>
        <strain evidence="2">R3-111a-1</strain>
    </source>
</reference>
<reference evidence="3" key="1">
    <citation type="submission" date="2010-07" db="EMBL/GenBank/DDBJ databases">
        <title>The genome sequence of Gaeumannomyces graminis var. tritici strain R3-111a-1.</title>
        <authorList>
            <consortium name="The Broad Institute Genome Sequencing Platform"/>
            <person name="Ma L.-J."/>
            <person name="Dead R."/>
            <person name="Young S."/>
            <person name="Zeng Q."/>
            <person name="Koehrsen M."/>
            <person name="Alvarado L."/>
            <person name="Berlin A."/>
            <person name="Chapman S.B."/>
            <person name="Chen Z."/>
            <person name="Freedman E."/>
            <person name="Gellesch M."/>
            <person name="Goldberg J."/>
            <person name="Griggs A."/>
            <person name="Gujja S."/>
            <person name="Heilman E.R."/>
            <person name="Heiman D."/>
            <person name="Hepburn T."/>
            <person name="Howarth C."/>
            <person name="Jen D."/>
            <person name="Larson L."/>
            <person name="Mehta T."/>
            <person name="Neiman D."/>
            <person name="Pearson M."/>
            <person name="Roberts A."/>
            <person name="Saif S."/>
            <person name="Shea T."/>
            <person name="Shenoy N."/>
            <person name="Sisk P."/>
            <person name="Stolte C."/>
            <person name="Sykes S."/>
            <person name="Walk T."/>
            <person name="White J."/>
            <person name="Yandava C."/>
            <person name="Haas B."/>
            <person name="Nusbaum C."/>
            <person name="Birren B."/>
        </authorList>
    </citation>
    <scope>NUCLEOTIDE SEQUENCE [LARGE SCALE GENOMIC DNA]</scope>
    <source>
        <strain evidence="3">R3-111a-1</strain>
    </source>
</reference>
<name>J3NRU4_GAET3</name>
<dbReference type="InterPro" id="IPR006813">
    <property type="entry name" value="Glyco_trans_17"/>
</dbReference>
<dbReference type="EnsemblFungi" id="EJT78900">
    <property type="protein sequence ID" value="EJT78900"/>
    <property type="gene ID" value="GGTG_03993"/>
</dbReference>
<dbReference type="GO" id="GO:0006044">
    <property type="term" value="P:N-acetylglucosamine metabolic process"/>
    <property type="evidence" value="ECO:0007669"/>
    <property type="project" value="TreeGrafter"/>
</dbReference>
<dbReference type="STRING" id="644352.J3NRU4"/>